<accession>A0A1V9ZC06</accession>
<dbReference type="InterPro" id="IPR011990">
    <property type="entry name" value="TPR-like_helical_dom_sf"/>
</dbReference>
<proteinExistence type="inferred from homology"/>
<dbReference type="SMART" id="SM00671">
    <property type="entry name" value="SEL1"/>
    <property type="match status" value="7"/>
</dbReference>
<dbReference type="Gene3D" id="1.25.40.10">
    <property type="entry name" value="Tetratricopeptide repeat domain"/>
    <property type="match status" value="2"/>
</dbReference>
<protein>
    <submittedName>
        <fullName evidence="2">Uncharacterized protein</fullName>
    </submittedName>
</protein>
<gene>
    <name evidence="2" type="ORF">THRCLA_07774</name>
</gene>
<dbReference type="InterPro" id="IPR006597">
    <property type="entry name" value="Sel1-like"/>
</dbReference>
<dbReference type="PANTHER" id="PTHR11102">
    <property type="entry name" value="SEL-1-LIKE PROTEIN"/>
    <property type="match status" value="1"/>
</dbReference>
<sequence length="474" mass="53240">MMRMAALVRVLSRQSALFAARKRLFQAYSVQPILRQFNVSSAVLSRPLHSTTAPKDKAFWEEVKALHVRAYAEDAQAQYELGLMYLEEDETNTSSPEDEWMLDAEDLRQKAHDASDPQDIKTIRKNARKMYKAYREEQKKKTQAASLVQHTTTDALDNVFGSIVEPLLNGKKKLSPLPTEFVEPEDPMALMSQNNATAIEWLRRAADSGHRDAYVRLGNLCMEHEPPLAHAGAAWYSLIADVANPHPDALYNLGLLHFEGNSQSVPPVEVNVKLAMQYFMKAAEVGDPSALFFMGHIFHVGHELVPANAMSSLMMLEASAAKGHGGACYYLAQLHRSGDESMEIEPNADTFFKYLKQAVECEDADALYCMADLYHYGLPPLTSPDMRLAIEYYTKAAKLEHADALCCLGALKYEQRDYAKAFQYYQAAADRHSMSAWKNLADMYYTGTGVPQNKKTAESIVDMLKQLEKEQESD</sequence>
<evidence type="ECO:0000256" key="1">
    <source>
        <dbReference type="ARBA" id="ARBA00038101"/>
    </source>
</evidence>
<dbReference type="OrthoDB" id="156520at2759"/>
<comment type="caution">
    <text evidence="2">The sequence shown here is derived from an EMBL/GenBank/DDBJ whole genome shotgun (WGS) entry which is preliminary data.</text>
</comment>
<evidence type="ECO:0000313" key="3">
    <source>
        <dbReference type="Proteomes" id="UP000243217"/>
    </source>
</evidence>
<dbReference type="Proteomes" id="UP000243217">
    <property type="component" value="Unassembled WGS sequence"/>
</dbReference>
<evidence type="ECO:0000313" key="2">
    <source>
        <dbReference type="EMBL" id="OQR95546.1"/>
    </source>
</evidence>
<dbReference type="SUPFAM" id="SSF81901">
    <property type="entry name" value="HCP-like"/>
    <property type="match status" value="2"/>
</dbReference>
<dbReference type="Pfam" id="PF08238">
    <property type="entry name" value="Sel1"/>
    <property type="match status" value="8"/>
</dbReference>
<dbReference type="PANTHER" id="PTHR11102:SF147">
    <property type="entry name" value="SEL1L ADAPTOR SUBUNIT OF ERAD E3 UBIQUITIN LIGASE"/>
    <property type="match status" value="1"/>
</dbReference>
<organism evidence="2 3">
    <name type="scientific">Thraustotheca clavata</name>
    <dbReference type="NCBI Taxonomy" id="74557"/>
    <lineage>
        <taxon>Eukaryota</taxon>
        <taxon>Sar</taxon>
        <taxon>Stramenopiles</taxon>
        <taxon>Oomycota</taxon>
        <taxon>Saprolegniomycetes</taxon>
        <taxon>Saprolegniales</taxon>
        <taxon>Achlyaceae</taxon>
        <taxon>Thraustotheca</taxon>
    </lineage>
</organism>
<reference evidence="2 3" key="1">
    <citation type="journal article" date="2014" name="Genome Biol. Evol.">
        <title>The secreted proteins of Achlya hypogyna and Thraustotheca clavata identify the ancestral oomycete secretome and reveal gene acquisitions by horizontal gene transfer.</title>
        <authorList>
            <person name="Misner I."/>
            <person name="Blouin N."/>
            <person name="Leonard G."/>
            <person name="Richards T.A."/>
            <person name="Lane C.E."/>
        </authorList>
    </citation>
    <scope>NUCLEOTIDE SEQUENCE [LARGE SCALE GENOMIC DNA]</scope>
    <source>
        <strain evidence="2 3">ATCC 34112</strain>
    </source>
</reference>
<name>A0A1V9ZC06_9STRA</name>
<dbReference type="InterPro" id="IPR050767">
    <property type="entry name" value="Sel1_AlgK"/>
</dbReference>
<comment type="similarity">
    <text evidence="1">Belongs to the sel-1 family.</text>
</comment>
<dbReference type="AlphaFoldDB" id="A0A1V9ZC06"/>
<dbReference type="EMBL" id="JNBS01002088">
    <property type="protein sequence ID" value="OQR95546.1"/>
    <property type="molecule type" value="Genomic_DNA"/>
</dbReference>
<keyword evidence="3" id="KW-1185">Reference proteome</keyword>
<dbReference type="STRING" id="74557.A0A1V9ZC06"/>